<dbReference type="EMBL" id="SWJQ01000222">
    <property type="protein sequence ID" value="TRZ18467.1"/>
    <property type="molecule type" value="Genomic_DNA"/>
</dbReference>
<sequence length="95" mass="10934">MKAFVGAWHWASIQPGHLTAAKINFVLARTRTLITYFNRMSYLISFNNDIDKGIKCTLRKFAYVTKLSVVVNAPEVQDTIQEELDTIERDLDKLE</sequence>
<name>A0A8K1LLR4_9PASS</name>
<protein>
    <submittedName>
        <fullName evidence="1">Uncharacterized protein</fullName>
    </submittedName>
</protein>
<evidence type="ECO:0000313" key="1">
    <source>
        <dbReference type="EMBL" id="TRZ18467.1"/>
    </source>
</evidence>
<dbReference type="OrthoDB" id="416454at2759"/>
<evidence type="ECO:0000313" key="2">
    <source>
        <dbReference type="Proteomes" id="UP000796761"/>
    </source>
</evidence>
<organism evidence="1 2">
    <name type="scientific">Zosterops borbonicus</name>
    <dbReference type="NCBI Taxonomy" id="364589"/>
    <lineage>
        <taxon>Eukaryota</taxon>
        <taxon>Metazoa</taxon>
        <taxon>Chordata</taxon>
        <taxon>Craniata</taxon>
        <taxon>Vertebrata</taxon>
        <taxon>Euteleostomi</taxon>
        <taxon>Archelosauria</taxon>
        <taxon>Archosauria</taxon>
        <taxon>Dinosauria</taxon>
        <taxon>Saurischia</taxon>
        <taxon>Theropoda</taxon>
        <taxon>Coelurosauria</taxon>
        <taxon>Aves</taxon>
        <taxon>Neognathae</taxon>
        <taxon>Neoaves</taxon>
        <taxon>Telluraves</taxon>
        <taxon>Australaves</taxon>
        <taxon>Passeriformes</taxon>
        <taxon>Sylvioidea</taxon>
        <taxon>Zosteropidae</taxon>
        <taxon>Zosterops</taxon>
    </lineage>
</organism>
<dbReference type="AlphaFoldDB" id="A0A8K1LLR4"/>
<gene>
    <name evidence="1" type="ORF">HGM15179_008617</name>
</gene>
<proteinExistence type="predicted"/>
<dbReference type="Proteomes" id="UP000796761">
    <property type="component" value="Unassembled WGS sequence"/>
</dbReference>
<reference evidence="1" key="1">
    <citation type="submission" date="2019-04" db="EMBL/GenBank/DDBJ databases">
        <title>Genome assembly of Zosterops borbonicus 15179.</title>
        <authorList>
            <person name="Leroy T."/>
            <person name="Anselmetti Y."/>
            <person name="Tilak M.-K."/>
            <person name="Nabholz B."/>
        </authorList>
    </citation>
    <scope>NUCLEOTIDE SEQUENCE</scope>
    <source>
        <strain evidence="1">HGM_15179</strain>
        <tissue evidence="1">Muscle</tissue>
    </source>
</reference>
<accession>A0A8K1LLR4</accession>
<keyword evidence="2" id="KW-1185">Reference proteome</keyword>
<comment type="caution">
    <text evidence="1">The sequence shown here is derived from an EMBL/GenBank/DDBJ whole genome shotgun (WGS) entry which is preliminary data.</text>
</comment>